<name>A0A1H8V5Z1_9GAMM</name>
<evidence type="ECO:0000313" key="3">
    <source>
        <dbReference type="Proteomes" id="UP000199657"/>
    </source>
</evidence>
<accession>A0A1H8V5Z1</accession>
<organism evidence="2 3">
    <name type="scientific">Aquisalimonas asiatica</name>
    <dbReference type="NCBI Taxonomy" id="406100"/>
    <lineage>
        <taxon>Bacteria</taxon>
        <taxon>Pseudomonadati</taxon>
        <taxon>Pseudomonadota</taxon>
        <taxon>Gammaproteobacteria</taxon>
        <taxon>Chromatiales</taxon>
        <taxon>Ectothiorhodospiraceae</taxon>
        <taxon>Aquisalimonas</taxon>
    </lineage>
</organism>
<evidence type="ECO:0000313" key="2">
    <source>
        <dbReference type="EMBL" id="SEP10687.1"/>
    </source>
</evidence>
<dbReference type="STRING" id="406100.SAMN04488052_1107"/>
<dbReference type="Proteomes" id="UP000199657">
    <property type="component" value="Unassembled WGS sequence"/>
</dbReference>
<feature type="region of interest" description="Disordered" evidence="1">
    <location>
        <begin position="381"/>
        <end position="403"/>
    </location>
</feature>
<dbReference type="EMBL" id="FOEG01000010">
    <property type="protein sequence ID" value="SEP10687.1"/>
    <property type="molecule type" value="Genomic_DNA"/>
</dbReference>
<evidence type="ECO:0008006" key="4">
    <source>
        <dbReference type="Google" id="ProtNLM"/>
    </source>
</evidence>
<protein>
    <recommendedName>
        <fullName evidence="4">TIGR02270 family protein</fullName>
    </recommendedName>
</protein>
<keyword evidence="3" id="KW-1185">Reference proteome</keyword>
<dbReference type="AlphaFoldDB" id="A0A1H8V5Z1"/>
<evidence type="ECO:0000256" key="1">
    <source>
        <dbReference type="SAM" id="MobiDB-lite"/>
    </source>
</evidence>
<sequence>MAVRLLAAHQSALIRLYRQRVSVSTRDFVPGVQCARLDQRLIGHLHACTQAAESLPDDLPDDPAEAFAAASPALRNDPQGAMERLAPALEEAEGDQCQGLVQAVALTTPPDGWSCVMRGYERYPEARASLLEAFEVAAAHVPDALLNEALESPEQQAAALRCASLRRDWPVERFRPWYRSDLTEPATLPALRAGLLRDDPEAADALLSLLDGDIPLEETTDALRLNALLCPDHLSDAVWRAADEAPETGLWLLALSGRRDAAEQILQALRDARASEPAAAAWRWLTGQALPHRDRLQVVNAPDRAAAGGPVPDAGVARQWWDANAPGWDVAERRILGGPGNPERVATLATRWAGRAGDALMDLAALQEPGPYVTGGWFHRRGEPGPVLPESQEEEVADAAVGQ</sequence>
<dbReference type="RefSeq" id="WP_091645633.1">
    <property type="nucleotide sequence ID" value="NZ_FOEG01000010.1"/>
</dbReference>
<gene>
    <name evidence="2" type="ORF">SAMN04488052_1107</name>
</gene>
<proteinExistence type="predicted"/>
<reference evidence="2 3" key="1">
    <citation type="submission" date="2016-10" db="EMBL/GenBank/DDBJ databases">
        <authorList>
            <person name="de Groot N.N."/>
        </authorList>
    </citation>
    <scope>NUCLEOTIDE SEQUENCE [LARGE SCALE GENOMIC DNA]</scope>
    <source>
        <strain evidence="2 3">CGMCC 1.6291</strain>
    </source>
</reference>